<dbReference type="InterPro" id="IPR023365">
    <property type="entry name" value="Sortase_dom-sf"/>
</dbReference>
<dbReference type="SUPFAM" id="SSF63817">
    <property type="entry name" value="Sortase"/>
    <property type="match status" value="1"/>
</dbReference>
<reference evidence="3" key="1">
    <citation type="submission" date="2020-05" db="EMBL/GenBank/DDBJ databases">
        <authorList>
            <person name="Chiriac C."/>
            <person name="Salcher M."/>
            <person name="Ghai R."/>
            <person name="Kavagutti S V."/>
        </authorList>
    </citation>
    <scope>NUCLEOTIDE SEQUENCE</scope>
</reference>
<dbReference type="Gene3D" id="2.40.260.10">
    <property type="entry name" value="Sortase"/>
    <property type="match status" value="1"/>
</dbReference>
<keyword evidence="1" id="KW-0378">Hydrolase</keyword>
<protein>
    <submittedName>
        <fullName evidence="3">Unannotated protein</fullName>
    </submittedName>
</protein>
<keyword evidence="2" id="KW-0812">Transmembrane</keyword>
<keyword evidence="2" id="KW-0472">Membrane</keyword>
<evidence type="ECO:0000313" key="3">
    <source>
        <dbReference type="EMBL" id="CAB4548746.1"/>
    </source>
</evidence>
<dbReference type="EMBL" id="CAEZSX010000012">
    <property type="protein sequence ID" value="CAB4548746.1"/>
    <property type="molecule type" value="Genomic_DNA"/>
</dbReference>
<dbReference type="InterPro" id="IPR042003">
    <property type="entry name" value="Sortase_E"/>
</dbReference>
<dbReference type="InterPro" id="IPR005754">
    <property type="entry name" value="Sortase"/>
</dbReference>
<dbReference type="CDD" id="cd05830">
    <property type="entry name" value="Sortase_E"/>
    <property type="match status" value="1"/>
</dbReference>
<organism evidence="3">
    <name type="scientific">freshwater metagenome</name>
    <dbReference type="NCBI Taxonomy" id="449393"/>
    <lineage>
        <taxon>unclassified sequences</taxon>
        <taxon>metagenomes</taxon>
        <taxon>ecological metagenomes</taxon>
    </lineage>
</organism>
<dbReference type="NCBIfam" id="NF033747">
    <property type="entry name" value="class_E_sortase"/>
    <property type="match status" value="1"/>
</dbReference>
<sequence>MRVTGFTGELLITAGGLMGLFLAWHLLWNDAIQGERQNQAAISIAQEWQAENSSGVALEPAEPAAIPSDEEPPVTSSPEEGQAFALLYVPRFGEDFIRSIAEGVDIETVLNSRTLGIGRYLESNLLGEEGNFAVAAHRTTWGATFGNIGELRIGDRIYVEVPEGWHSYTFRNLEYVWATEVDVLNSFPKMNVEAPGSRVITLTSCHPRFSEAERIIAYGVYEGWFPRDGGAPAEIADLVKAGS</sequence>
<keyword evidence="2" id="KW-1133">Transmembrane helix</keyword>
<proteinExistence type="predicted"/>
<dbReference type="AlphaFoldDB" id="A0A6J6CBS1"/>
<dbReference type="InterPro" id="IPR053465">
    <property type="entry name" value="Sortase_Class_E"/>
</dbReference>
<dbReference type="GO" id="GO:0016787">
    <property type="term" value="F:hydrolase activity"/>
    <property type="evidence" value="ECO:0007669"/>
    <property type="project" value="UniProtKB-KW"/>
</dbReference>
<evidence type="ECO:0000256" key="1">
    <source>
        <dbReference type="ARBA" id="ARBA00022801"/>
    </source>
</evidence>
<feature type="transmembrane region" description="Helical" evidence="2">
    <location>
        <begin position="6"/>
        <end position="27"/>
    </location>
</feature>
<gene>
    <name evidence="3" type="ORF">UFOPK1537_00162</name>
</gene>
<dbReference type="Pfam" id="PF04203">
    <property type="entry name" value="Sortase"/>
    <property type="match status" value="1"/>
</dbReference>
<accession>A0A6J6CBS1</accession>
<evidence type="ECO:0000256" key="2">
    <source>
        <dbReference type="SAM" id="Phobius"/>
    </source>
</evidence>
<name>A0A6J6CBS1_9ZZZZ</name>